<sequence>MTATTRFKKCPLCHEGMSRLHLSDYNPGVSYDSFRGWCCETCGSEFKSETGEKLENFIPKKNEERYQEMIDNIPKLVEMRSGTRMGDNTGGDTRDNTERGDIESNTSDERDTMERETTDIPVIDFTTARNCPYCKKKLITSFRINPNETFTRNFEWWFCLECTCTFSPRVATLLEIRPDDSVGLYGFTEWDMVDDSLVVDPELIIAQLDSLAAQAQLEESHESENQYTEHDGRPIRRIKSLDELV</sequence>
<evidence type="ECO:0000313" key="2">
    <source>
        <dbReference type="EMBL" id="EKD29779.1"/>
    </source>
</evidence>
<comment type="caution">
    <text evidence="2">The sequence shown here is derived from an EMBL/GenBank/DDBJ whole genome shotgun (WGS) entry which is preliminary data.</text>
</comment>
<evidence type="ECO:0000256" key="1">
    <source>
        <dbReference type="SAM" id="MobiDB-lite"/>
    </source>
</evidence>
<accession>K1YWU9</accession>
<dbReference type="EMBL" id="AMFJ01034274">
    <property type="protein sequence ID" value="EKD29779.1"/>
    <property type="molecule type" value="Genomic_DNA"/>
</dbReference>
<protein>
    <submittedName>
        <fullName evidence="2">Uncharacterized protein</fullName>
    </submittedName>
</protein>
<name>K1YWU9_9BACT</name>
<gene>
    <name evidence="2" type="ORF">ACD_78C00274G0006</name>
</gene>
<proteinExistence type="predicted"/>
<dbReference type="AlphaFoldDB" id="K1YWU9"/>
<organism evidence="2">
    <name type="scientific">uncultured bacterium</name>
    <name type="common">gcode 4</name>
    <dbReference type="NCBI Taxonomy" id="1234023"/>
    <lineage>
        <taxon>Bacteria</taxon>
        <taxon>environmental samples</taxon>
    </lineage>
</organism>
<reference evidence="2" key="1">
    <citation type="journal article" date="2012" name="Science">
        <title>Fermentation, hydrogen, and sulfur metabolism in multiple uncultivated bacterial phyla.</title>
        <authorList>
            <person name="Wrighton K.C."/>
            <person name="Thomas B.C."/>
            <person name="Sharon I."/>
            <person name="Miller C.S."/>
            <person name="Castelle C.J."/>
            <person name="VerBerkmoes N.C."/>
            <person name="Wilkins M.J."/>
            <person name="Hettich R.L."/>
            <person name="Lipton M.S."/>
            <person name="Williams K.H."/>
            <person name="Long P.E."/>
            <person name="Banfield J.F."/>
        </authorList>
    </citation>
    <scope>NUCLEOTIDE SEQUENCE [LARGE SCALE GENOMIC DNA]</scope>
</reference>
<feature type="compositionally biased region" description="Basic and acidic residues" evidence="1">
    <location>
        <begin position="92"/>
        <end position="114"/>
    </location>
</feature>
<feature type="region of interest" description="Disordered" evidence="1">
    <location>
        <begin position="80"/>
        <end position="114"/>
    </location>
</feature>